<feature type="region of interest" description="Disordered" evidence="10">
    <location>
        <begin position="266"/>
        <end position="287"/>
    </location>
</feature>
<evidence type="ECO:0000256" key="4">
    <source>
        <dbReference type="ARBA" id="ARBA00022679"/>
    </source>
</evidence>
<comment type="caution">
    <text evidence="12">The sequence shown here is derived from an EMBL/GenBank/DDBJ whole genome shotgun (WGS) entry which is preliminary data.</text>
</comment>
<evidence type="ECO:0000313" key="12">
    <source>
        <dbReference type="EMBL" id="MBP2418560.1"/>
    </source>
</evidence>
<evidence type="ECO:0000256" key="1">
    <source>
        <dbReference type="ARBA" id="ARBA00004236"/>
    </source>
</evidence>
<dbReference type="Gene3D" id="3.90.550.10">
    <property type="entry name" value="Spore Coat Polysaccharide Biosynthesis Protein SpsA, Chain A"/>
    <property type="match status" value="1"/>
</dbReference>
<organism evidence="12 13">
    <name type="scientific">Microlunatus capsulatus</name>
    <dbReference type="NCBI Taxonomy" id="99117"/>
    <lineage>
        <taxon>Bacteria</taxon>
        <taxon>Bacillati</taxon>
        <taxon>Actinomycetota</taxon>
        <taxon>Actinomycetes</taxon>
        <taxon>Propionibacteriales</taxon>
        <taxon>Propionibacteriaceae</taxon>
        <taxon>Microlunatus</taxon>
    </lineage>
</organism>
<evidence type="ECO:0000256" key="10">
    <source>
        <dbReference type="SAM" id="MobiDB-lite"/>
    </source>
</evidence>
<dbReference type="Proteomes" id="UP000758168">
    <property type="component" value="Unassembled WGS sequence"/>
</dbReference>
<keyword evidence="4" id="KW-0808">Transferase</keyword>
<evidence type="ECO:0000256" key="7">
    <source>
        <dbReference type="ARBA" id="ARBA00037904"/>
    </source>
</evidence>
<evidence type="ECO:0000259" key="11">
    <source>
        <dbReference type="Pfam" id="PF00535"/>
    </source>
</evidence>
<gene>
    <name evidence="12" type="ORF">JOF54_003482</name>
</gene>
<proteinExistence type="inferred from homology"/>
<dbReference type="Pfam" id="PF00535">
    <property type="entry name" value="Glycos_transf_2"/>
    <property type="match status" value="1"/>
</dbReference>
<evidence type="ECO:0000256" key="8">
    <source>
        <dbReference type="ARBA" id="ARBA00038120"/>
    </source>
</evidence>
<evidence type="ECO:0000256" key="9">
    <source>
        <dbReference type="ARBA" id="ARBA00040345"/>
    </source>
</evidence>
<dbReference type="InterPro" id="IPR029044">
    <property type="entry name" value="Nucleotide-diphossugar_trans"/>
</dbReference>
<sequence>MTSVVIAAHDEAAVIERCLEGLRANGPGLDVVVVANGCADDTADRARRAGARVLELAAPGKAAALDAGDAVASSFPRLYLDADIVVPSGGVAALVAALGQPDGVLAAVPSRRVDVSGRPLLVRAYFAVNGRLPAYRDGLFGRGLIAVSDRGRSRFTGFPRMVADDLFLDSLFGPEEKRTVTSVVVVVEAPRRSRDLLRRLVRVRRGNAAMRRAGVKGLVTATIRPADRWAWWGVVRTRPQLWPSAAVYVGITTAAALWARMTPGAKGWARDDSTRGSSPGSAAEEAA</sequence>
<evidence type="ECO:0000256" key="6">
    <source>
        <dbReference type="ARBA" id="ARBA00037281"/>
    </source>
</evidence>
<accession>A0ABS4ZCS8</accession>
<dbReference type="RefSeq" id="WP_210058136.1">
    <property type="nucleotide sequence ID" value="NZ_BAAAMH010000001.1"/>
</dbReference>
<protein>
    <recommendedName>
        <fullName evidence="9">4,4'-diaponeurosporenoate glycosyltransferase</fullName>
    </recommendedName>
</protein>
<dbReference type="PANTHER" id="PTHR43646">
    <property type="entry name" value="GLYCOSYLTRANSFERASE"/>
    <property type="match status" value="1"/>
</dbReference>
<evidence type="ECO:0000256" key="5">
    <source>
        <dbReference type="ARBA" id="ARBA00023136"/>
    </source>
</evidence>
<dbReference type="SUPFAM" id="SSF53448">
    <property type="entry name" value="Nucleotide-diphospho-sugar transferases"/>
    <property type="match status" value="1"/>
</dbReference>
<dbReference type="InterPro" id="IPR001173">
    <property type="entry name" value="Glyco_trans_2-like"/>
</dbReference>
<keyword evidence="5" id="KW-0472">Membrane</keyword>
<dbReference type="PANTHER" id="PTHR43646:SF2">
    <property type="entry name" value="GLYCOSYLTRANSFERASE 2-LIKE DOMAIN-CONTAINING PROTEIN"/>
    <property type="match status" value="1"/>
</dbReference>
<comment type="similarity">
    <text evidence="8">Belongs to the glycosyltransferase 2 family. CrtQ subfamily.</text>
</comment>
<keyword evidence="2" id="KW-1003">Cell membrane</keyword>
<evidence type="ECO:0000313" key="13">
    <source>
        <dbReference type="Proteomes" id="UP000758168"/>
    </source>
</evidence>
<reference evidence="12 13" key="1">
    <citation type="submission" date="2021-03" db="EMBL/GenBank/DDBJ databases">
        <title>Sequencing the genomes of 1000 actinobacteria strains.</title>
        <authorList>
            <person name="Klenk H.-P."/>
        </authorList>
    </citation>
    <scope>NUCLEOTIDE SEQUENCE [LARGE SCALE GENOMIC DNA]</scope>
    <source>
        <strain evidence="12 13">DSM 12936</strain>
    </source>
</reference>
<comment type="pathway">
    <text evidence="7">Carotenoid biosynthesis; staphyloxanthin biosynthesis; staphyloxanthin from farnesyl diphosphate: step 4/5.</text>
</comment>
<dbReference type="EMBL" id="JAGIOB010000001">
    <property type="protein sequence ID" value="MBP2418560.1"/>
    <property type="molecule type" value="Genomic_DNA"/>
</dbReference>
<comment type="subcellular location">
    <subcellularLocation>
        <location evidence="1">Cell membrane</location>
    </subcellularLocation>
</comment>
<evidence type="ECO:0000256" key="2">
    <source>
        <dbReference type="ARBA" id="ARBA00022475"/>
    </source>
</evidence>
<feature type="domain" description="Glycosyltransferase 2-like" evidence="11">
    <location>
        <begin position="3"/>
        <end position="119"/>
    </location>
</feature>
<keyword evidence="3" id="KW-0328">Glycosyltransferase</keyword>
<name>A0ABS4ZCS8_9ACTN</name>
<evidence type="ECO:0000256" key="3">
    <source>
        <dbReference type="ARBA" id="ARBA00022676"/>
    </source>
</evidence>
<comment type="function">
    <text evidence="6">Catalyzes the glycosylation of 4,4'-diaponeurosporenoate, i.e. the esterification of glucose at the C1'' position with the carboxyl group of 4,4'-diaponeurosporenic acid, to form glycosyl-4,4'-diaponeurosporenoate. This is a step in the biosynthesis of staphyloxanthin, an orange pigment present in most staphylococci strains.</text>
</comment>
<keyword evidence="13" id="KW-1185">Reference proteome</keyword>